<evidence type="ECO:0000259" key="3">
    <source>
        <dbReference type="PROSITE" id="PS51165"/>
    </source>
</evidence>
<dbReference type="Proteomes" id="UP000095009">
    <property type="component" value="Unassembled WGS sequence"/>
</dbReference>
<dbReference type="PANTHER" id="PTHR13452:SF10">
    <property type="entry name" value="THUMP DOMAIN-CONTAINING PROTEIN 1"/>
    <property type="match status" value="1"/>
</dbReference>
<dbReference type="SMART" id="SM00981">
    <property type="entry name" value="THUMP"/>
    <property type="match status" value="1"/>
</dbReference>
<organism evidence="4 5">
    <name type="scientific">Nadsonia fulvescens var. elongata DSM 6958</name>
    <dbReference type="NCBI Taxonomy" id="857566"/>
    <lineage>
        <taxon>Eukaryota</taxon>
        <taxon>Fungi</taxon>
        <taxon>Dikarya</taxon>
        <taxon>Ascomycota</taxon>
        <taxon>Saccharomycotina</taxon>
        <taxon>Dipodascomycetes</taxon>
        <taxon>Dipodascales</taxon>
        <taxon>Dipodascales incertae sedis</taxon>
        <taxon>Nadsonia</taxon>
    </lineage>
</organism>
<feature type="compositionally biased region" description="Basic and acidic residues" evidence="2">
    <location>
        <begin position="309"/>
        <end position="319"/>
    </location>
</feature>
<dbReference type="GO" id="GO:0003723">
    <property type="term" value="F:RNA binding"/>
    <property type="evidence" value="ECO:0007669"/>
    <property type="project" value="UniProtKB-UniRule"/>
</dbReference>
<dbReference type="EMBL" id="KV454411">
    <property type="protein sequence ID" value="ODQ64840.1"/>
    <property type="molecule type" value="Genomic_DNA"/>
</dbReference>
<dbReference type="AlphaFoldDB" id="A0A1E3PHQ5"/>
<keyword evidence="1" id="KW-0694">RNA-binding</keyword>
<dbReference type="STRING" id="857566.A0A1E3PHQ5"/>
<dbReference type="SUPFAM" id="SSF143437">
    <property type="entry name" value="THUMP domain-like"/>
    <property type="match status" value="1"/>
</dbReference>
<evidence type="ECO:0000313" key="5">
    <source>
        <dbReference type="Proteomes" id="UP000095009"/>
    </source>
</evidence>
<dbReference type="CDD" id="cd11717">
    <property type="entry name" value="THUMP_THUMPD1_like"/>
    <property type="match status" value="1"/>
</dbReference>
<reference evidence="4 5" key="1">
    <citation type="journal article" date="2016" name="Proc. Natl. Acad. Sci. U.S.A.">
        <title>Comparative genomics of biotechnologically important yeasts.</title>
        <authorList>
            <person name="Riley R."/>
            <person name="Haridas S."/>
            <person name="Wolfe K.H."/>
            <person name="Lopes M.R."/>
            <person name="Hittinger C.T."/>
            <person name="Goeker M."/>
            <person name="Salamov A.A."/>
            <person name="Wisecaver J.H."/>
            <person name="Long T.M."/>
            <person name="Calvey C.H."/>
            <person name="Aerts A.L."/>
            <person name="Barry K.W."/>
            <person name="Choi C."/>
            <person name="Clum A."/>
            <person name="Coughlan A.Y."/>
            <person name="Deshpande S."/>
            <person name="Douglass A.P."/>
            <person name="Hanson S.J."/>
            <person name="Klenk H.-P."/>
            <person name="LaButti K.M."/>
            <person name="Lapidus A."/>
            <person name="Lindquist E.A."/>
            <person name="Lipzen A.M."/>
            <person name="Meier-Kolthoff J.P."/>
            <person name="Ohm R.A."/>
            <person name="Otillar R.P."/>
            <person name="Pangilinan J.L."/>
            <person name="Peng Y."/>
            <person name="Rokas A."/>
            <person name="Rosa C.A."/>
            <person name="Scheuner C."/>
            <person name="Sibirny A.A."/>
            <person name="Slot J.C."/>
            <person name="Stielow J.B."/>
            <person name="Sun H."/>
            <person name="Kurtzman C.P."/>
            <person name="Blackwell M."/>
            <person name="Grigoriev I.V."/>
            <person name="Jeffries T.W."/>
        </authorList>
    </citation>
    <scope>NUCLEOTIDE SEQUENCE [LARGE SCALE GENOMIC DNA]</scope>
    <source>
        <strain evidence="4 5">DSM 6958</strain>
    </source>
</reference>
<dbReference type="InterPro" id="IPR004114">
    <property type="entry name" value="THUMP_dom"/>
</dbReference>
<name>A0A1E3PHQ5_9ASCO</name>
<dbReference type="PROSITE" id="PS51165">
    <property type="entry name" value="THUMP"/>
    <property type="match status" value="1"/>
</dbReference>
<feature type="compositionally biased region" description="Basic and acidic residues" evidence="2">
    <location>
        <begin position="1"/>
        <end position="12"/>
    </location>
</feature>
<feature type="region of interest" description="Disordered" evidence="2">
    <location>
        <begin position="291"/>
        <end position="342"/>
    </location>
</feature>
<dbReference type="GO" id="GO:0006400">
    <property type="term" value="P:tRNA modification"/>
    <property type="evidence" value="ECO:0007669"/>
    <property type="project" value="InterPro"/>
</dbReference>
<dbReference type="PANTHER" id="PTHR13452">
    <property type="entry name" value="THUMP DOMAIN CONTAINING PROTEIN 1-RELATED"/>
    <property type="match status" value="1"/>
</dbReference>
<evidence type="ECO:0000256" key="1">
    <source>
        <dbReference type="PROSITE-ProRule" id="PRU00529"/>
    </source>
</evidence>
<accession>A0A1E3PHQ5</accession>
<sequence length="342" mass="38762">MGGKRGSSDHRDRKNNKKAKYQKNAIQNVEPRWSGIYVTCVRGKETACRNEVMLMFNEYAEKFYGTTTATPKVKYGVDAEADSESEEEIEEELSIEDAIAREVNEIKQSTKVTGLNKNSKVLPVFTPISVGCECVLFIRTRKPVDPVDFSLRLCREMKESGSKRTRYTQRLIPVSLTATGNLDELSKLADIVLKPHFHQESDQKGYKFAIRPQNRNHNNMTRDEVIRKVAERVGNEHGHKVDLKHPEKVILVECFKGSVGMSVVDPQFDELDRYNLQTIFEKQNSLKLDDNAQETSRVGGSKAKVVEANTKEANTKEIGTEETGTEEIETEETKTEEPNAKE</sequence>
<dbReference type="Gene3D" id="3.30.2300.10">
    <property type="entry name" value="THUMP superfamily"/>
    <property type="match status" value="1"/>
</dbReference>
<feature type="region of interest" description="Disordered" evidence="2">
    <location>
        <begin position="1"/>
        <end position="24"/>
    </location>
</feature>
<dbReference type="Pfam" id="PF02926">
    <property type="entry name" value="THUMP"/>
    <property type="match status" value="1"/>
</dbReference>
<dbReference type="FunFam" id="3.30.2300.10:FF:000001">
    <property type="entry name" value="THUMP domain-containing protein 1"/>
    <property type="match status" value="1"/>
</dbReference>
<dbReference type="OrthoDB" id="367221at2759"/>
<keyword evidence="5" id="KW-1185">Reference proteome</keyword>
<dbReference type="InterPro" id="IPR040183">
    <property type="entry name" value="THUMPD1-like"/>
</dbReference>
<feature type="compositionally biased region" description="Basic and acidic residues" evidence="2">
    <location>
        <begin position="331"/>
        <end position="342"/>
    </location>
</feature>
<evidence type="ECO:0000313" key="4">
    <source>
        <dbReference type="EMBL" id="ODQ64840.1"/>
    </source>
</evidence>
<gene>
    <name evidence="4" type="ORF">NADFUDRAFT_47403</name>
</gene>
<feature type="domain" description="THUMP" evidence="3">
    <location>
        <begin position="156"/>
        <end position="265"/>
    </location>
</feature>
<evidence type="ECO:0000256" key="2">
    <source>
        <dbReference type="SAM" id="MobiDB-lite"/>
    </source>
</evidence>
<proteinExistence type="predicted"/>
<protein>
    <recommendedName>
        <fullName evidence="3">THUMP domain-containing protein</fullName>
    </recommendedName>
</protein>